<proteinExistence type="predicted"/>
<dbReference type="AlphaFoldDB" id="A0A0A9GSK7"/>
<sequence length="88" mass="9983">MHQHVVHRRSCYLEAKEGRAANSTLTSVSSSLHVVLWQLHQSDYSVADDILLVPMFPRTHSTSASPCYEHSYKLLFVAYKLSVPCVDH</sequence>
<accession>A0A0A9GSK7</accession>
<reference evidence="1" key="1">
    <citation type="submission" date="2014-09" db="EMBL/GenBank/DDBJ databases">
        <authorList>
            <person name="Magalhaes I.L.F."/>
            <person name="Oliveira U."/>
            <person name="Santos F.R."/>
            <person name="Vidigal T.H.D.A."/>
            <person name="Brescovit A.D."/>
            <person name="Santos A.J."/>
        </authorList>
    </citation>
    <scope>NUCLEOTIDE SEQUENCE</scope>
    <source>
        <tissue evidence="1">Shoot tissue taken approximately 20 cm above the soil surface</tissue>
    </source>
</reference>
<evidence type="ECO:0000313" key="1">
    <source>
        <dbReference type="EMBL" id="JAE26459.1"/>
    </source>
</evidence>
<dbReference type="EMBL" id="GBRH01171437">
    <property type="protein sequence ID" value="JAE26459.1"/>
    <property type="molecule type" value="Transcribed_RNA"/>
</dbReference>
<protein>
    <submittedName>
        <fullName evidence="1">Uncharacterized protein</fullName>
    </submittedName>
</protein>
<organism evidence="1">
    <name type="scientific">Arundo donax</name>
    <name type="common">Giant reed</name>
    <name type="synonym">Donax arundinaceus</name>
    <dbReference type="NCBI Taxonomy" id="35708"/>
    <lineage>
        <taxon>Eukaryota</taxon>
        <taxon>Viridiplantae</taxon>
        <taxon>Streptophyta</taxon>
        <taxon>Embryophyta</taxon>
        <taxon>Tracheophyta</taxon>
        <taxon>Spermatophyta</taxon>
        <taxon>Magnoliopsida</taxon>
        <taxon>Liliopsida</taxon>
        <taxon>Poales</taxon>
        <taxon>Poaceae</taxon>
        <taxon>PACMAD clade</taxon>
        <taxon>Arundinoideae</taxon>
        <taxon>Arundineae</taxon>
        <taxon>Arundo</taxon>
    </lineage>
</organism>
<name>A0A0A9GSK7_ARUDO</name>
<reference evidence="1" key="2">
    <citation type="journal article" date="2015" name="Data Brief">
        <title>Shoot transcriptome of the giant reed, Arundo donax.</title>
        <authorList>
            <person name="Barrero R.A."/>
            <person name="Guerrero F.D."/>
            <person name="Moolhuijzen P."/>
            <person name="Goolsby J.A."/>
            <person name="Tidwell J."/>
            <person name="Bellgard S.E."/>
            <person name="Bellgard M.I."/>
        </authorList>
    </citation>
    <scope>NUCLEOTIDE SEQUENCE</scope>
    <source>
        <tissue evidence="1">Shoot tissue taken approximately 20 cm above the soil surface</tissue>
    </source>
</reference>